<evidence type="ECO:0000256" key="1">
    <source>
        <dbReference type="ARBA" id="ARBA00022448"/>
    </source>
</evidence>
<feature type="region of interest" description="Disordered" evidence="2">
    <location>
        <begin position="1272"/>
        <end position="1309"/>
    </location>
</feature>
<feature type="compositionally biased region" description="Basic and acidic residues" evidence="2">
    <location>
        <begin position="651"/>
        <end position="660"/>
    </location>
</feature>
<reference evidence="3 4" key="1">
    <citation type="submission" date="2018-07" db="EMBL/GenBank/DDBJ databases">
        <title>Genome sequencing of oomycete isolates from Chile give support for New Zealand origin for Phytophthora kernoviae and make available the first Nothophytophthora sp. genome.</title>
        <authorList>
            <person name="Studholme D.J."/>
            <person name="Sanfuentes E."/>
            <person name="Panda P."/>
            <person name="Hill R."/>
            <person name="Sambles C."/>
            <person name="Grant M."/>
            <person name="Williams N.M."/>
            <person name="Mcdougal R.L."/>
        </authorList>
    </citation>
    <scope>NUCLEOTIDE SEQUENCE [LARGE SCALE GENOMIC DNA]</scope>
    <source>
        <strain evidence="3">Chile7</strain>
    </source>
</reference>
<feature type="region of interest" description="Disordered" evidence="2">
    <location>
        <begin position="376"/>
        <end position="404"/>
    </location>
</feature>
<dbReference type="EMBL" id="MBAD02002343">
    <property type="protein sequence ID" value="RLN48187.1"/>
    <property type="molecule type" value="Genomic_DNA"/>
</dbReference>
<accession>A0A421FNU9</accession>
<feature type="compositionally biased region" description="Polar residues" evidence="2">
    <location>
        <begin position="702"/>
        <end position="723"/>
    </location>
</feature>
<dbReference type="InterPro" id="IPR027417">
    <property type="entry name" value="P-loop_NTPase"/>
</dbReference>
<dbReference type="SUPFAM" id="SSF52540">
    <property type="entry name" value="P-loop containing nucleoside triphosphate hydrolases"/>
    <property type="match status" value="1"/>
</dbReference>
<feature type="region of interest" description="Disordered" evidence="2">
    <location>
        <begin position="651"/>
        <end position="726"/>
    </location>
</feature>
<dbReference type="PANTHER" id="PTHR19241">
    <property type="entry name" value="ATP-BINDING CASSETTE TRANSPORTER"/>
    <property type="match status" value="1"/>
</dbReference>
<evidence type="ECO:0000313" key="4">
    <source>
        <dbReference type="Proteomes" id="UP000284657"/>
    </source>
</evidence>
<protein>
    <submittedName>
        <fullName evidence="3">Uncharacterized protein</fullName>
    </submittedName>
</protein>
<name>A0A421FNU9_9STRA</name>
<feature type="compositionally biased region" description="Polar residues" evidence="2">
    <location>
        <begin position="663"/>
        <end position="677"/>
    </location>
</feature>
<sequence>MLKHHPEVVIQQLGLQICQNIIVGDAMLRGVSGGERKRVTTGEMQFGSQQVVLLDEISTDLDSAAASDIIATQWSLVKKFHTTVVVSLFHVYYQFHVMNAQIVLGIIFAAVMFLSMNQPAQIPNTPGATWLTLGSVDGRIMEPPSPTASTEATTTTTKMTTTTTTVEMHVIEQETQETADEAVEDEETKEVIQEVTEQKEEVTAIEAETETKVTVETTEIVAVSVSAETVESIIAETSAIAESCTVEEAAERDYSVVATIGSSIDADSVHSLNTTEELAAEAVESADEASEAMKVNDSASDVTEAAVNDTDAITSEPIAGEKEEVSTVNDNPVETVSEAEAASAETQSRTTAVVKEAIVIVTEQVKGNSSVETSTQEVTVEANKTSQLTGSDASETTRIQSESSVTTIANPNLEADEPEPAPTVSVKVHADGSNEVTVDEDALKSEADQEKTPKKKFSSLISRFADKVALKKGGAHRTESATKLDLQSPSPVKNIVSHYEVHKAETPQTHRTPSAAKLDLTGSSPVRNVVHRLETHDEGSLDNLRIRTKRDFFSESERSIDVSQEKQKYNALVAQRAQEEAVAKLKSPAKSPVGPKKSSALSSVRNMASRFEKKAEQSLDNLSFRTVRSFFPTENSVHVGAEKQKYEELERQKQAAKEAGEQLVNQEAVTKAQSDADMSTVAMETKESISDEQMVQEAVSPSDESSITSDNHETISLSTNDVETPTAIKTPKKLPRHHHSIAEGQSPNVRNIAHRFETKRAQSVVSPMRTVDTFFVKDSKASVRVAAEKEKYERNRAHSTAAHVRTVDTFFDKNSEASVRVAAEKEKFETNQAQSTAHARTVDTFFDKDSEVSVRVAAEKEKFETNQAQSTAHARTVDTFFDKDSEVSVRVAAEKEKFETNQAQSTAHARTVDTFFDKDSEVSVRVAAEKEKFETNQAQSTAHARTVDTFFDKDSEVSVRVAAEKEKFETNQAQSTAHARTVDTFFDKDSEVSIRVAAEKAKLEALEKQKVLEAQAAIERTKNVRTSSVAVFEEATNEVKKVIEVADEVKATENLEVSEEVKDDQEEIVVVNVAKSVESVVEAVTVIEDLEVSESGMVKVEQEDSAVEKVSKSVESVVNEVTVPEELEMSGEVKVGQEVTAVEKVTESGADEVKVTEDVKVEAVVEKVTESVENVADEIKTVEEVKEEQGESTKVESGGNSTEFSVEVLTQPEEIRQDVEVVVERQMFGDEVATVQHAHWLFLPPSTNPALARLHTVLSDHDPLTAFAMYRNDLQEPSSPDSNEDLPLPRIPSSAPPSPEGPKDKASCK</sequence>
<feature type="compositionally biased region" description="Basic and acidic residues" evidence="2">
    <location>
        <begin position="441"/>
        <end position="452"/>
    </location>
</feature>
<dbReference type="Gene3D" id="3.40.50.300">
    <property type="entry name" value="P-loop containing nucleotide triphosphate hydrolases"/>
    <property type="match status" value="1"/>
</dbReference>
<comment type="caution">
    <text evidence="3">The sequence shown here is derived from an EMBL/GenBank/DDBJ whole genome shotgun (WGS) entry which is preliminary data.</text>
</comment>
<proteinExistence type="predicted"/>
<feature type="region of interest" description="Disordered" evidence="2">
    <location>
        <begin position="583"/>
        <end position="605"/>
    </location>
</feature>
<feature type="region of interest" description="Disordered" evidence="2">
    <location>
        <begin position="433"/>
        <end position="454"/>
    </location>
</feature>
<evidence type="ECO:0000313" key="3">
    <source>
        <dbReference type="EMBL" id="RLN48187.1"/>
    </source>
</evidence>
<keyword evidence="1" id="KW-0813">Transport</keyword>
<dbReference type="Proteomes" id="UP000284657">
    <property type="component" value="Unassembled WGS sequence"/>
</dbReference>
<evidence type="ECO:0000256" key="2">
    <source>
        <dbReference type="SAM" id="MobiDB-lite"/>
    </source>
</evidence>
<gene>
    <name evidence="3" type="ORF">BBJ29_000280</name>
</gene>
<organism evidence="3 4">
    <name type="scientific">Phytophthora kernoviae</name>
    <dbReference type="NCBI Taxonomy" id="325452"/>
    <lineage>
        <taxon>Eukaryota</taxon>
        <taxon>Sar</taxon>
        <taxon>Stramenopiles</taxon>
        <taxon>Oomycota</taxon>
        <taxon>Peronosporomycetes</taxon>
        <taxon>Peronosporales</taxon>
        <taxon>Peronosporaceae</taxon>
        <taxon>Phytophthora</taxon>
    </lineage>
</organism>